<comment type="caution">
    <text evidence="22">The sequence shown here is derived from an EMBL/GenBank/DDBJ whole genome shotgun (WGS) entry which is preliminary data.</text>
</comment>
<dbReference type="Gene3D" id="3.90.78.10">
    <property type="entry name" value="UDP-N-acetylenolpyruvoylglucosamine reductase, C-terminal domain"/>
    <property type="match status" value="1"/>
</dbReference>
<evidence type="ECO:0000256" key="13">
    <source>
        <dbReference type="ARBA" id="ARBA00022960"/>
    </source>
</evidence>
<dbReference type="InterPro" id="IPR016169">
    <property type="entry name" value="FAD-bd_PCMH_sub2"/>
</dbReference>
<feature type="active site" evidence="20">
    <location>
        <position position="332"/>
    </location>
</feature>
<keyword evidence="8 20" id="KW-0963">Cytoplasm</keyword>
<accession>A0A395JNL6</accession>
<evidence type="ECO:0000256" key="2">
    <source>
        <dbReference type="ARBA" id="ARBA00003921"/>
    </source>
</evidence>
<protein>
    <recommendedName>
        <fullName evidence="7 20">UDP-N-acetylenolpyruvoylglucosamine reductase</fullName>
        <ecNumber evidence="6 20">1.3.1.98</ecNumber>
    </recommendedName>
    <alternativeName>
        <fullName evidence="18 20">UDP-N-acetylmuramate dehydrogenase</fullName>
    </alternativeName>
</protein>
<dbReference type="HAMAP" id="MF_00037">
    <property type="entry name" value="MurB"/>
    <property type="match status" value="1"/>
</dbReference>
<evidence type="ECO:0000256" key="1">
    <source>
        <dbReference type="ARBA" id="ARBA00001974"/>
    </source>
</evidence>
<evidence type="ECO:0000259" key="21">
    <source>
        <dbReference type="PROSITE" id="PS51387"/>
    </source>
</evidence>
<dbReference type="GO" id="GO:0071949">
    <property type="term" value="F:FAD binding"/>
    <property type="evidence" value="ECO:0007669"/>
    <property type="project" value="InterPro"/>
</dbReference>
<dbReference type="PROSITE" id="PS51387">
    <property type="entry name" value="FAD_PCMH"/>
    <property type="match status" value="1"/>
</dbReference>
<evidence type="ECO:0000256" key="4">
    <source>
        <dbReference type="ARBA" id="ARBA00004752"/>
    </source>
</evidence>
<keyword evidence="11 20" id="KW-0274">FAD</keyword>
<evidence type="ECO:0000256" key="11">
    <source>
        <dbReference type="ARBA" id="ARBA00022827"/>
    </source>
</evidence>
<dbReference type="AlphaFoldDB" id="A0A395JNL6"/>
<dbReference type="GO" id="GO:0071555">
    <property type="term" value="P:cell wall organization"/>
    <property type="evidence" value="ECO:0007669"/>
    <property type="project" value="UniProtKB-KW"/>
</dbReference>
<dbReference type="GO" id="GO:0008762">
    <property type="term" value="F:UDP-N-acetylmuramate dehydrogenase activity"/>
    <property type="evidence" value="ECO:0007669"/>
    <property type="project" value="UniProtKB-UniRule"/>
</dbReference>
<dbReference type="FunCoup" id="A0A395JNL6">
    <property type="interactions" value="505"/>
</dbReference>
<dbReference type="InParanoid" id="A0A395JNL6"/>
<dbReference type="OrthoDB" id="9804753at2"/>
<evidence type="ECO:0000256" key="16">
    <source>
        <dbReference type="ARBA" id="ARBA00023306"/>
    </source>
</evidence>
<dbReference type="EMBL" id="QNRT01000001">
    <property type="protein sequence ID" value="RBP53241.1"/>
    <property type="molecule type" value="Genomic_DNA"/>
</dbReference>
<dbReference type="NCBIfam" id="TIGR00179">
    <property type="entry name" value="murB"/>
    <property type="match status" value="1"/>
</dbReference>
<evidence type="ECO:0000256" key="12">
    <source>
        <dbReference type="ARBA" id="ARBA00022857"/>
    </source>
</evidence>
<sequence>MGQLKIIRNAELQTYNSLAVPAQATHLAAVGSLAELKQALVFAGEHQLPILVLGEGSNTVLSKDFSGLVILNRLRGIDVVSDMEEFVELVVAAGENWHTLVAYTVEHGWSGLENLALIPGLVGAAPIQNIGAYGVEVKDTIVAVECLDRATGEPVSLTNDECEFAYRDSIFKRSLNDKLVITAVRFRLSKNTACNLSYPALAAEVGEAKSPLDVFKAVCDIRARKLPSPKQTPNVGSFFKNPVVSAEQHKKLRDEFPELVSFAVDGSYKLAAAWLIDKAGWKQKAVNGVQVHQKQALVICNPQRRSGSAILNYAKQIQADILSKFGVELEIEPRIY</sequence>
<evidence type="ECO:0000256" key="3">
    <source>
        <dbReference type="ARBA" id="ARBA00004496"/>
    </source>
</evidence>
<keyword evidence="13 20" id="KW-0133">Cell shape</keyword>
<evidence type="ECO:0000256" key="5">
    <source>
        <dbReference type="ARBA" id="ARBA00010485"/>
    </source>
</evidence>
<evidence type="ECO:0000256" key="15">
    <source>
        <dbReference type="ARBA" id="ARBA00023002"/>
    </source>
</evidence>
<dbReference type="GO" id="GO:0005829">
    <property type="term" value="C:cytosol"/>
    <property type="evidence" value="ECO:0007669"/>
    <property type="project" value="TreeGrafter"/>
</dbReference>
<gene>
    <name evidence="20" type="primary">murB</name>
    <name evidence="22" type="ORF">DFR28_101627</name>
</gene>
<dbReference type="Proteomes" id="UP000253083">
    <property type="component" value="Unassembled WGS sequence"/>
</dbReference>
<dbReference type="PANTHER" id="PTHR21071">
    <property type="entry name" value="UDP-N-ACETYLENOLPYRUVOYLGLUCOSAMINE REDUCTASE"/>
    <property type="match status" value="1"/>
</dbReference>
<comment type="similarity">
    <text evidence="5 20">Belongs to the MurB family.</text>
</comment>
<evidence type="ECO:0000256" key="20">
    <source>
        <dbReference type="HAMAP-Rule" id="MF_00037"/>
    </source>
</evidence>
<dbReference type="InterPro" id="IPR036635">
    <property type="entry name" value="MurB_C_sf"/>
</dbReference>
<dbReference type="InterPro" id="IPR006094">
    <property type="entry name" value="Oxid_FAD_bind_N"/>
</dbReference>
<dbReference type="Gene3D" id="3.30.43.10">
    <property type="entry name" value="Uridine Diphospho-n-acetylenolpyruvylglucosamine Reductase, domain 2"/>
    <property type="match status" value="1"/>
</dbReference>
<comment type="function">
    <text evidence="2 20">Cell wall formation.</text>
</comment>
<dbReference type="Gene3D" id="3.30.465.10">
    <property type="match status" value="1"/>
</dbReference>
<evidence type="ECO:0000313" key="22">
    <source>
        <dbReference type="EMBL" id="RBP53241.1"/>
    </source>
</evidence>
<dbReference type="NCBIfam" id="NF010478">
    <property type="entry name" value="PRK13903.1"/>
    <property type="match status" value="1"/>
</dbReference>
<evidence type="ECO:0000256" key="8">
    <source>
        <dbReference type="ARBA" id="ARBA00022490"/>
    </source>
</evidence>
<dbReference type="GO" id="GO:0008360">
    <property type="term" value="P:regulation of cell shape"/>
    <property type="evidence" value="ECO:0007669"/>
    <property type="project" value="UniProtKB-KW"/>
</dbReference>
<dbReference type="GO" id="GO:0009252">
    <property type="term" value="P:peptidoglycan biosynthetic process"/>
    <property type="evidence" value="ECO:0007669"/>
    <property type="project" value="UniProtKB-UniRule"/>
</dbReference>
<dbReference type="InterPro" id="IPR036318">
    <property type="entry name" value="FAD-bd_PCMH-like_sf"/>
</dbReference>
<organism evidence="22 23">
    <name type="scientific">Arenicella xantha</name>
    <dbReference type="NCBI Taxonomy" id="644221"/>
    <lineage>
        <taxon>Bacteria</taxon>
        <taxon>Pseudomonadati</taxon>
        <taxon>Pseudomonadota</taxon>
        <taxon>Gammaproteobacteria</taxon>
        <taxon>Arenicellales</taxon>
        <taxon>Arenicellaceae</taxon>
        <taxon>Arenicella</taxon>
    </lineage>
</organism>
<dbReference type="InterPro" id="IPR016166">
    <property type="entry name" value="FAD-bd_PCMH"/>
</dbReference>
<keyword evidence="9 20" id="KW-0132">Cell division</keyword>
<dbReference type="GO" id="GO:0051301">
    <property type="term" value="P:cell division"/>
    <property type="evidence" value="ECO:0007669"/>
    <property type="project" value="UniProtKB-KW"/>
</dbReference>
<dbReference type="InterPro" id="IPR016167">
    <property type="entry name" value="FAD-bd_PCMH_sub1"/>
</dbReference>
<reference evidence="22 23" key="1">
    <citation type="submission" date="2018-06" db="EMBL/GenBank/DDBJ databases">
        <title>Genomic Encyclopedia of Type Strains, Phase IV (KMG-IV): sequencing the most valuable type-strain genomes for metagenomic binning, comparative biology and taxonomic classification.</title>
        <authorList>
            <person name="Goeker M."/>
        </authorList>
    </citation>
    <scope>NUCLEOTIDE SEQUENCE [LARGE SCALE GENOMIC DNA]</scope>
    <source>
        <strain evidence="22 23">DSM 24032</strain>
    </source>
</reference>
<proteinExistence type="inferred from homology"/>
<dbReference type="Pfam" id="PF01565">
    <property type="entry name" value="FAD_binding_4"/>
    <property type="match status" value="1"/>
</dbReference>
<dbReference type="SUPFAM" id="SSF56194">
    <property type="entry name" value="Uridine diphospho-N-Acetylenolpyruvylglucosamine reductase, MurB, C-terminal domain"/>
    <property type="match status" value="1"/>
</dbReference>
<keyword evidence="17 20" id="KW-0961">Cell wall biogenesis/degradation</keyword>
<comment type="pathway">
    <text evidence="4 20">Cell wall biogenesis; peptidoglycan biosynthesis.</text>
</comment>
<dbReference type="RefSeq" id="WP_113952830.1">
    <property type="nucleotide sequence ID" value="NZ_QNRT01000001.1"/>
</dbReference>
<evidence type="ECO:0000256" key="18">
    <source>
        <dbReference type="ARBA" id="ARBA00031026"/>
    </source>
</evidence>
<keyword evidence="23" id="KW-1185">Reference proteome</keyword>
<name>A0A395JNL6_9GAMM</name>
<evidence type="ECO:0000256" key="7">
    <source>
        <dbReference type="ARBA" id="ARBA00015188"/>
    </source>
</evidence>
<keyword evidence="14 20" id="KW-0573">Peptidoglycan synthesis</keyword>
<comment type="catalytic activity">
    <reaction evidence="19 20">
        <text>UDP-N-acetyl-alpha-D-muramate + NADP(+) = UDP-N-acetyl-3-O-(1-carboxyvinyl)-alpha-D-glucosamine + NADPH + H(+)</text>
        <dbReference type="Rhea" id="RHEA:12248"/>
        <dbReference type="ChEBI" id="CHEBI:15378"/>
        <dbReference type="ChEBI" id="CHEBI:57783"/>
        <dbReference type="ChEBI" id="CHEBI:58349"/>
        <dbReference type="ChEBI" id="CHEBI:68483"/>
        <dbReference type="ChEBI" id="CHEBI:70757"/>
        <dbReference type="EC" id="1.3.1.98"/>
    </reaction>
</comment>
<feature type="domain" description="FAD-binding PCMH-type" evidence="21">
    <location>
        <begin position="20"/>
        <end position="191"/>
    </location>
</feature>
<dbReference type="PANTHER" id="PTHR21071:SF4">
    <property type="entry name" value="UDP-N-ACETYLENOLPYRUVOYLGLUCOSAMINE REDUCTASE"/>
    <property type="match status" value="1"/>
</dbReference>
<dbReference type="Pfam" id="PF02873">
    <property type="entry name" value="MurB_C"/>
    <property type="match status" value="1"/>
</dbReference>
<evidence type="ECO:0000256" key="19">
    <source>
        <dbReference type="ARBA" id="ARBA00048914"/>
    </source>
</evidence>
<dbReference type="UniPathway" id="UPA00219"/>
<feature type="active site" description="Proton donor" evidence="20">
    <location>
        <position position="237"/>
    </location>
</feature>
<evidence type="ECO:0000256" key="6">
    <source>
        <dbReference type="ARBA" id="ARBA00012518"/>
    </source>
</evidence>
<dbReference type="SUPFAM" id="SSF56176">
    <property type="entry name" value="FAD-binding/transporter-associated domain-like"/>
    <property type="match status" value="1"/>
</dbReference>
<dbReference type="EC" id="1.3.1.98" evidence="6 20"/>
<comment type="cofactor">
    <cofactor evidence="1 20">
        <name>FAD</name>
        <dbReference type="ChEBI" id="CHEBI:57692"/>
    </cofactor>
</comment>
<keyword evidence="16 20" id="KW-0131">Cell cycle</keyword>
<keyword evidence="12 20" id="KW-0521">NADP</keyword>
<keyword evidence="15 20" id="KW-0560">Oxidoreductase</keyword>
<evidence type="ECO:0000256" key="9">
    <source>
        <dbReference type="ARBA" id="ARBA00022618"/>
    </source>
</evidence>
<dbReference type="InterPro" id="IPR003170">
    <property type="entry name" value="MurB"/>
</dbReference>
<evidence type="ECO:0000256" key="17">
    <source>
        <dbReference type="ARBA" id="ARBA00023316"/>
    </source>
</evidence>
<evidence type="ECO:0000256" key="14">
    <source>
        <dbReference type="ARBA" id="ARBA00022984"/>
    </source>
</evidence>
<evidence type="ECO:0000313" key="23">
    <source>
        <dbReference type="Proteomes" id="UP000253083"/>
    </source>
</evidence>
<feature type="active site" evidence="20">
    <location>
        <position position="167"/>
    </location>
</feature>
<dbReference type="NCBIfam" id="NF000755">
    <property type="entry name" value="PRK00046.1"/>
    <property type="match status" value="1"/>
</dbReference>
<comment type="subcellular location">
    <subcellularLocation>
        <location evidence="3 20">Cytoplasm</location>
    </subcellularLocation>
</comment>
<evidence type="ECO:0000256" key="10">
    <source>
        <dbReference type="ARBA" id="ARBA00022630"/>
    </source>
</evidence>
<keyword evidence="10 20" id="KW-0285">Flavoprotein</keyword>
<dbReference type="InterPro" id="IPR011601">
    <property type="entry name" value="MurB_C"/>
</dbReference>